<dbReference type="Proteomes" id="UP000051236">
    <property type="component" value="Unassembled WGS sequence"/>
</dbReference>
<accession>A0A0R1XQJ0</accession>
<evidence type="ECO:0008006" key="3">
    <source>
        <dbReference type="Google" id="ProtNLM"/>
    </source>
</evidence>
<evidence type="ECO:0000313" key="2">
    <source>
        <dbReference type="Proteomes" id="UP000051236"/>
    </source>
</evidence>
<reference evidence="1 2" key="1">
    <citation type="journal article" date="2015" name="Genome Announc.">
        <title>Expanding the biotechnology potential of lactobacilli through comparative genomics of 213 strains and associated genera.</title>
        <authorList>
            <person name="Sun Z."/>
            <person name="Harris H.M."/>
            <person name="McCann A."/>
            <person name="Guo C."/>
            <person name="Argimon S."/>
            <person name="Zhang W."/>
            <person name="Yang X."/>
            <person name="Jeffery I.B."/>
            <person name="Cooney J.C."/>
            <person name="Kagawa T.F."/>
            <person name="Liu W."/>
            <person name="Song Y."/>
            <person name="Salvetti E."/>
            <person name="Wrobel A."/>
            <person name="Rasinkangas P."/>
            <person name="Parkhill J."/>
            <person name="Rea M.C."/>
            <person name="O'Sullivan O."/>
            <person name="Ritari J."/>
            <person name="Douillard F.P."/>
            <person name="Paul Ross R."/>
            <person name="Yang R."/>
            <person name="Briner A.E."/>
            <person name="Felis G.E."/>
            <person name="de Vos W.M."/>
            <person name="Barrangou R."/>
            <person name="Klaenhammer T.R."/>
            <person name="Caufield P.W."/>
            <person name="Cui Y."/>
            <person name="Zhang H."/>
            <person name="O'Toole P.W."/>
        </authorList>
    </citation>
    <scope>NUCLEOTIDE SEQUENCE [LARGE SCALE GENOMIC DNA]</scope>
    <source>
        <strain evidence="1 2">DSM 18527</strain>
    </source>
</reference>
<evidence type="ECO:0000313" key="1">
    <source>
        <dbReference type="EMBL" id="KRM32511.1"/>
    </source>
</evidence>
<dbReference type="AlphaFoldDB" id="A0A0R1XQJ0"/>
<sequence>MFGAKKPTLRQQADNKLLDLAFYLREGILSYQEADILAANKHAEADVTLLLQKAKYDFVYRQIRARKIKSQRISPDMFF</sequence>
<dbReference type="PATRIC" id="fig|1423734.3.peg.376"/>
<dbReference type="OrthoDB" id="2167041at2"/>
<dbReference type="STRING" id="1423734.FC83_GL000376"/>
<proteinExistence type="predicted"/>
<dbReference type="InterPro" id="IPR019644">
    <property type="entry name" value="DUF2508"/>
</dbReference>
<gene>
    <name evidence="1" type="ORF">FC83_GL000376</name>
</gene>
<organism evidence="1 2">
    <name type="scientific">Agrilactobacillus composti DSM 18527 = JCM 14202</name>
    <dbReference type="NCBI Taxonomy" id="1423734"/>
    <lineage>
        <taxon>Bacteria</taxon>
        <taxon>Bacillati</taxon>
        <taxon>Bacillota</taxon>
        <taxon>Bacilli</taxon>
        <taxon>Lactobacillales</taxon>
        <taxon>Lactobacillaceae</taxon>
        <taxon>Agrilactobacillus</taxon>
    </lineage>
</organism>
<dbReference type="RefSeq" id="WP_035452802.1">
    <property type="nucleotide sequence ID" value="NZ_AZGA01000070.1"/>
</dbReference>
<dbReference type="EMBL" id="AZGA01000070">
    <property type="protein sequence ID" value="KRM32511.1"/>
    <property type="molecule type" value="Genomic_DNA"/>
</dbReference>
<dbReference type="Pfam" id="PF10704">
    <property type="entry name" value="DUF2508"/>
    <property type="match status" value="1"/>
</dbReference>
<name>A0A0R1XQJ0_9LACO</name>
<protein>
    <recommendedName>
        <fullName evidence="3">DUF2508 domain-containing protein</fullName>
    </recommendedName>
</protein>
<comment type="caution">
    <text evidence="1">The sequence shown here is derived from an EMBL/GenBank/DDBJ whole genome shotgun (WGS) entry which is preliminary data.</text>
</comment>
<keyword evidence="2" id="KW-1185">Reference proteome</keyword>